<evidence type="ECO:0000256" key="11">
    <source>
        <dbReference type="RuleBase" id="RU003477"/>
    </source>
</evidence>
<dbReference type="GO" id="GO:0003735">
    <property type="term" value="F:structural constituent of ribosome"/>
    <property type="evidence" value="ECO:0007669"/>
    <property type="project" value="InterPro"/>
</dbReference>
<dbReference type="AlphaFoldDB" id="A0A3G1KXE1"/>
<dbReference type="PANTHER" id="PTHR12903">
    <property type="entry name" value="MITOCHONDRIAL RIBOSOMAL PROTEIN L24"/>
    <property type="match status" value="1"/>
</dbReference>
<protein>
    <recommendedName>
        <fullName evidence="8 10">Large ribosomal subunit protein uL24</fullName>
    </recommendedName>
</protein>
<dbReference type="InterPro" id="IPR005824">
    <property type="entry name" value="KOW"/>
</dbReference>
<evidence type="ECO:0000259" key="12">
    <source>
        <dbReference type="SMART" id="SM00739"/>
    </source>
</evidence>
<dbReference type="InterPro" id="IPR005825">
    <property type="entry name" value="Ribosomal_uL24_CS"/>
</dbReference>
<comment type="function">
    <text evidence="1 10">One of two assembly initiator proteins, it binds directly to the 5'-end of the 23S rRNA, where it nucleates assembly of the 50S subunit.</text>
</comment>
<gene>
    <name evidence="10" type="primary">rplX</name>
    <name evidence="13" type="ORF">DCMF_22360</name>
</gene>
<keyword evidence="4 10" id="KW-0699">rRNA-binding</keyword>
<sequence>MANPKVHVKKGDTVLVITGKDAGKKGKILEVQPKKSRVIVEGMNIVKRHTKPTQAAPQGGIVEKEAAMASSNVMLFCPKCNKPTKIAKKEMPNGAFLRQCKHCGEVFEK</sequence>
<dbReference type="KEGG" id="fwa:DCMF_22360"/>
<dbReference type="Pfam" id="PF17136">
    <property type="entry name" value="ribosomal_L24"/>
    <property type="match status" value="1"/>
</dbReference>
<name>A0A3G1KXE1_FORW1</name>
<dbReference type="CDD" id="cd06089">
    <property type="entry name" value="KOW_RPL26"/>
    <property type="match status" value="1"/>
</dbReference>
<evidence type="ECO:0000256" key="2">
    <source>
        <dbReference type="ARBA" id="ARBA00010618"/>
    </source>
</evidence>
<evidence type="ECO:0000256" key="5">
    <source>
        <dbReference type="ARBA" id="ARBA00022884"/>
    </source>
</evidence>
<evidence type="ECO:0000256" key="1">
    <source>
        <dbReference type="ARBA" id="ARBA00004072"/>
    </source>
</evidence>
<keyword evidence="6 10" id="KW-0689">Ribosomal protein</keyword>
<dbReference type="InterPro" id="IPR041988">
    <property type="entry name" value="Ribosomal_uL24_KOW"/>
</dbReference>
<organism evidence="13 14">
    <name type="scientific">Formimonas warabiya</name>
    <dbReference type="NCBI Taxonomy" id="1761012"/>
    <lineage>
        <taxon>Bacteria</taxon>
        <taxon>Bacillati</taxon>
        <taxon>Bacillota</taxon>
        <taxon>Clostridia</taxon>
        <taxon>Eubacteriales</taxon>
        <taxon>Peptococcaceae</taxon>
        <taxon>Candidatus Formimonas</taxon>
    </lineage>
</organism>
<evidence type="ECO:0000256" key="7">
    <source>
        <dbReference type="ARBA" id="ARBA00023274"/>
    </source>
</evidence>
<evidence type="ECO:0000256" key="6">
    <source>
        <dbReference type="ARBA" id="ARBA00022980"/>
    </source>
</evidence>
<evidence type="ECO:0000256" key="10">
    <source>
        <dbReference type="HAMAP-Rule" id="MF_01326"/>
    </source>
</evidence>
<dbReference type="GO" id="GO:1990904">
    <property type="term" value="C:ribonucleoprotein complex"/>
    <property type="evidence" value="ECO:0007669"/>
    <property type="project" value="UniProtKB-KW"/>
</dbReference>
<dbReference type="GO" id="GO:0006412">
    <property type="term" value="P:translation"/>
    <property type="evidence" value="ECO:0007669"/>
    <property type="project" value="UniProtKB-UniRule"/>
</dbReference>
<evidence type="ECO:0000256" key="9">
    <source>
        <dbReference type="ARBA" id="ARBA00058688"/>
    </source>
</evidence>
<reference evidence="13 14" key="1">
    <citation type="submission" date="2016-10" db="EMBL/GenBank/DDBJ databases">
        <title>Complete Genome Sequence of Peptococcaceae strain DCMF.</title>
        <authorList>
            <person name="Edwards R.J."/>
            <person name="Holland S.I."/>
            <person name="Deshpande N.P."/>
            <person name="Wong Y.K."/>
            <person name="Ertan H."/>
            <person name="Manefield M."/>
            <person name="Russell T.L."/>
            <person name="Lee M.J."/>
        </authorList>
    </citation>
    <scope>NUCLEOTIDE SEQUENCE [LARGE SCALE GENOMIC DNA]</scope>
    <source>
        <strain evidence="13 14">DCMF</strain>
    </source>
</reference>
<comment type="similarity">
    <text evidence="2 10 11">Belongs to the universal ribosomal protein uL24 family.</text>
</comment>
<dbReference type="HAMAP" id="MF_01326_B">
    <property type="entry name" value="Ribosomal_uL24_B"/>
    <property type="match status" value="1"/>
</dbReference>
<dbReference type="RefSeq" id="WP_214658811.1">
    <property type="nucleotide sequence ID" value="NZ_CP017634.1"/>
</dbReference>
<dbReference type="Proteomes" id="UP000323521">
    <property type="component" value="Chromosome"/>
</dbReference>
<dbReference type="InterPro" id="IPR008991">
    <property type="entry name" value="Translation_prot_SH3-like_sf"/>
</dbReference>
<dbReference type="PROSITE" id="PS01108">
    <property type="entry name" value="RIBOSOMAL_L24"/>
    <property type="match status" value="1"/>
</dbReference>
<dbReference type="SMART" id="SM00739">
    <property type="entry name" value="KOW"/>
    <property type="match status" value="1"/>
</dbReference>
<dbReference type="InterPro" id="IPR057264">
    <property type="entry name" value="Ribosomal_uL24_C"/>
</dbReference>
<dbReference type="InterPro" id="IPR003256">
    <property type="entry name" value="Ribosomal_uL24"/>
</dbReference>
<feature type="domain" description="KOW" evidence="12">
    <location>
        <begin position="7"/>
        <end position="34"/>
    </location>
</feature>
<comment type="subunit">
    <text evidence="3 10">Part of the 50S ribosomal subunit.</text>
</comment>
<accession>A0A3G1KXE1</accession>
<dbReference type="GO" id="GO:0019843">
    <property type="term" value="F:rRNA binding"/>
    <property type="evidence" value="ECO:0007669"/>
    <property type="project" value="UniProtKB-UniRule"/>
</dbReference>
<dbReference type="Pfam" id="PF00467">
    <property type="entry name" value="KOW"/>
    <property type="match status" value="1"/>
</dbReference>
<keyword evidence="7 10" id="KW-0687">Ribonucleoprotein</keyword>
<dbReference type="Gene3D" id="2.30.30.30">
    <property type="match status" value="1"/>
</dbReference>
<evidence type="ECO:0000313" key="13">
    <source>
        <dbReference type="EMBL" id="ATW27126.1"/>
    </source>
</evidence>
<dbReference type="SUPFAM" id="SSF50104">
    <property type="entry name" value="Translation proteins SH3-like domain"/>
    <property type="match status" value="1"/>
</dbReference>
<keyword evidence="14" id="KW-1185">Reference proteome</keyword>
<evidence type="ECO:0000256" key="4">
    <source>
        <dbReference type="ARBA" id="ARBA00022730"/>
    </source>
</evidence>
<proteinExistence type="inferred from homology"/>
<keyword evidence="5 10" id="KW-0694">RNA-binding</keyword>
<dbReference type="FunFam" id="2.30.30.30:FF:000004">
    <property type="entry name" value="50S ribosomal protein L24"/>
    <property type="match status" value="1"/>
</dbReference>
<comment type="function">
    <text evidence="9 10">One of the proteins that surrounds the polypeptide exit tunnel on the outside of the subunit.</text>
</comment>
<dbReference type="InterPro" id="IPR014722">
    <property type="entry name" value="Rib_uL2_dom2"/>
</dbReference>
<dbReference type="EMBL" id="CP017634">
    <property type="protein sequence ID" value="ATW27126.1"/>
    <property type="molecule type" value="Genomic_DNA"/>
</dbReference>
<dbReference type="NCBIfam" id="TIGR01079">
    <property type="entry name" value="rplX_bact"/>
    <property type="match status" value="1"/>
</dbReference>
<dbReference type="GO" id="GO:0005840">
    <property type="term" value="C:ribosome"/>
    <property type="evidence" value="ECO:0007669"/>
    <property type="project" value="UniProtKB-KW"/>
</dbReference>
<evidence type="ECO:0000256" key="3">
    <source>
        <dbReference type="ARBA" id="ARBA00011838"/>
    </source>
</evidence>
<evidence type="ECO:0000313" key="14">
    <source>
        <dbReference type="Proteomes" id="UP000323521"/>
    </source>
</evidence>
<evidence type="ECO:0000256" key="8">
    <source>
        <dbReference type="ARBA" id="ARBA00035206"/>
    </source>
</evidence>